<dbReference type="InterPro" id="IPR005181">
    <property type="entry name" value="SASA"/>
</dbReference>
<evidence type="ECO:0000313" key="4">
    <source>
        <dbReference type="Proteomes" id="UP000199440"/>
    </source>
</evidence>
<dbReference type="Proteomes" id="UP000199440">
    <property type="component" value="Unassembled WGS sequence"/>
</dbReference>
<dbReference type="GO" id="GO:0016788">
    <property type="term" value="F:hydrolase activity, acting on ester bonds"/>
    <property type="evidence" value="ECO:0007669"/>
    <property type="project" value="UniProtKB-ARBA"/>
</dbReference>
<dbReference type="EMBL" id="FNGV01000003">
    <property type="protein sequence ID" value="SDL92409.1"/>
    <property type="molecule type" value="Genomic_DNA"/>
</dbReference>
<dbReference type="InterPro" id="IPR036514">
    <property type="entry name" value="SGNH_hydro_sf"/>
</dbReference>
<sequence length="289" mass="32942">MNICKFLICFFIGSFSLVFSQHKEIDVYLIGGQSNATGQGYMVNIPSDFSINTEVLLLHSHLMKGEKPYTWTPLHQASESPDRFGVELSMGTKLQEFFPDSKIALIKHAYSGSNLFEDWNPGKNKQDTIAYGIQFKHFVRTVDKGLEDLRAQGYSPKIKAMVWQQGEGDAREDSGIENSKNYGKNLRHFIKRVRKQFGAKKMQFVYGYVIPVNQKVYAGRDEVRSGQRYVDQDSGKSLSLKNAFVVPTDDLPLRADEPNSPYPNDKIHFNTFGVLELGNRFAEKIKEHR</sequence>
<dbReference type="SUPFAM" id="SSF52266">
    <property type="entry name" value="SGNH hydrolase"/>
    <property type="match status" value="1"/>
</dbReference>
<keyword evidence="4" id="KW-1185">Reference proteome</keyword>
<evidence type="ECO:0000256" key="1">
    <source>
        <dbReference type="ARBA" id="ARBA00022801"/>
    </source>
</evidence>
<dbReference type="STRING" id="192904.SAMN04488514_103398"/>
<reference evidence="3 4" key="1">
    <citation type="submission" date="2016-10" db="EMBL/GenBank/DDBJ databases">
        <authorList>
            <person name="de Groot N.N."/>
        </authorList>
    </citation>
    <scope>NUCLEOTIDE SEQUENCE [LARGE SCALE GENOMIC DNA]</scope>
    <source>
        <strain evidence="3 4">DSM 19886</strain>
    </source>
</reference>
<evidence type="ECO:0000313" key="3">
    <source>
        <dbReference type="EMBL" id="SDL92409.1"/>
    </source>
</evidence>
<name>A0A1G9P189_9FLAO</name>
<proteinExistence type="predicted"/>
<feature type="domain" description="Sialate O-acetylesterase" evidence="2">
    <location>
        <begin position="25"/>
        <end position="285"/>
    </location>
</feature>
<dbReference type="Pfam" id="PF03629">
    <property type="entry name" value="SASA"/>
    <property type="match status" value="1"/>
</dbReference>
<dbReference type="InterPro" id="IPR052940">
    <property type="entry name" value="Carb_Esterase_6"/>
</dbReference>
<dbReference type="RefSeq" id="WP_089888036.1">
    <property type="nucleotide sequence ID" value="NZ_FNGV01000003.1"/>
</dbReference>
<evidence type="ECO:0000259" key="2">
    <source>
        <dbReference type="Pfam" id="PF03629"/>
    </source>
</evidence>
<accession>A0A1G9P189</accession>
<dbReference type="AlphaFoldDB" id="A0A1G9P189"/>
<protein>
    <recommendedName>
        <fullName evidence="2">Sialate O-acetylesterase domain-containing protein</fullName>
    </recommendedName>
</protein>
<dbReference type="PANTHER" id="PTHR31988">
    <property type="entry name" value="ESTERASE, PUTATIVE (DUF303)-RELATED"/>
    <property type="match status" value="1"/>
</dbReference>
<dbReference type="Gene3D" id="3.40.50.1110">
    <property type="entry name" value="SGNH hydrolase"/>
    <property type="match status" value="1"/>
</dbReference>
<keyword evidence="1" id="KW-0378">Hydrolase</keyword>
<dbReference type="OrthoDB" id="9795554at2"/>
<gene>
    <name evidence="3" type="ORF">SAMN04488514_103398</name>
</gene>
<organism evidence="3 4">
    <name type="scientific">Kriegella aquimaris</name>
    <dbReference type="NCBI Taxonomy" id="192904"/>
    <lineage>
        <taxon>Bacteria</taxon>
        <taxon>Pseudomonadati</taxon>
        <taxon>Bacteroidota</taxon>
        <taxon>Flavobacteriia</taxon>
        <taxon>Flavobacteriales</taxon>
        <taxon>Flavobacteriaceae</taxon>
        <taxon>Kriegella</taxon>
    </lineage>
</organism>
<dbReference type="PANTHER" id="PTHR31988:SF19">
    <property type="entry name" value="9-O-ACETYL-N-ACETYLNEURAMINIC ACID DEACETYLASE-RELATED"/>
    <property type="match status" value="1"/>
</dbReference>